<accession>A0ACB9DHD0</accession>
<sequence length="128" mass="14220">MVNKVYQRTVEGETVEMKLVLFEVMLNVIMMMMMMMIAGKGYYCGSVADVEEGRRGDCDGVVCDDGDDECFGFSVVVEMGAREGVGEEDGGFEGKERWVHAMFVGGEQKKNGDGGGNHEERRKEEKLD</sequence>
<gene>
    <name evidence="1" type="ORF">L6452_08365</name>
</gene>
<name>A0ACB9DHD0_ARCLA</name>
<reference evidence="1 2" key="2">
    <citation type="journal article" date="2022" name="Mol. Ecol. Resour.">
        <title>The genomes of chicory, endive, great burdock and yacon provide insights into Asteraceae paleo-polyploidization history and plant inulin production.</title>
        <authorList>
            <person name="Fan W."/>
            <person name="Wang S."/>
            <person name="Wang H."/>
            <person name="Wang A."/>
            <person name="Jiang F."/>
            <person name="Liu H."/>
            <person name="Zhao H."/>
            <person name="Xu D."/>
            <person name="Zhang Y."/>
        </authorList>
    </citation>
    <scope>NUCLEOTIDE SEQUENCE [LARGE SCALE GENOMIC DNA]</scope>
    <source>
        <strain evidence="2">cv. Niubang</strain>
    </source>
</reference>
<dbReference type="EMBL" id="CM042049">
    <property type="protein sequence ID" value="KAI3745952.1"/>
    <property type="molecule type" value="Genomic_DNA"/>
</dbReference>
<comment type="caution">
    <text evidence="1">The sequence shown here is derived from an EMBL/GenBank/DDBJ whole genome shotgun (WGS) entry which is preliminary data.</text>
</comment>
<reference evidence="2" key="1">
    <citation type="journal article" date="2022" name="Mol. Ecol. Resour.">
        <title>The genomes of chicory, endive, great burdock and yacon provide insights into Asteraceae palaeo-polyploidization history and plant inulin production.</title>
        <authorList>
            <person name="Fan W."/>
            <person name="Wang S."/>
            <person name="Wang H."/>
            <person name="Wang A."/>
            <person name="Jiang F."/>
            <person name="Liu H."/>
            <person name="Zhao H."/>
            <person name="Xu D."/>
            <person name="Zhang Y."/>
        </authorList>
    </citation>
    <scope>NUCLEOTIDE SEQUENCE [LARGE SCALE GENOMIC DNA]</scope>
    <source>
        <strain evidence="2">cv. Niubang</strain>
    </source>
</reference>
<keyword evidence="2" id="KW-1185">Reference proteome</keyword>
<proteinExistence type="predicted"/>
<evidence type="ECO:0000313" key="2">
    <source>
        <dbReference type="Proteomes" id="UP001055879"/>
    </source>
</evidence>
<dbReference type="Proteomes" id="UP001055879">
    <property type="component" value="Linkage Group LG03"/>
</dbReference>
<organism evidence="1 2">
    <name type="scientific">Arctium lappa</name>
    <name type="common">Greater burdock</name>
    <name type="synonym">Lappa major</name>
    <dbReference type="NCBI Taxonomy" id="4217"/>
    <lineage>
        <taxon>Eukaryota</taxon>
        <taxon>Viridiplantae</taxon>
        <taxon>Streptophyta</taxon>
        <taxon>Embryophyta</taxon>
        <taxon>Tracheophyta</taxon>
        <taxon>Spermatophyta</taxon>
        <taxon>Magnoliopsida</taxon>
        <taxon>eudicotyledons</taxon>
        <taxon>Gunneridae</taxon>
        <taxon>Pentapetalae</taxon>
        <taxon>asterids</taxon>
        <taxon>campanulids</taxon>
        <taxon>Asterales</taxon>
        <taxon>Asteraceae</taxon>
        <taxon>Carduoideae</taxon>
        <taxon>Cardueae</taxon>
        <taxon>Arctiinae</taxon>
        <taxon>Arctium</taxon>
    </lineage>
</organism>
<evidence type="ECO:0000313" key="1">
    <source>
        <dbReference type="EMBL" id="KAI3745952.1"/>
    </source>
</evidence>
<protein>
    <submittedName>
        <fullName evidence="1">Uncharacterized protein</fullName>
    </submittedName>
</protein>